<dbReference type="PANTHER" id="PTHR43540">
    <property type="entry name" value="PEROXYUREIDOACRYLATE/UREIDOACRYLATE AMIDOHYDROLASE-RELATED"/>
    <property type="match status" value="1"/>
</dbReference>
<dbReference type="InterPro" id="IPR000868">
    <property type="entry name" value="Isochorismatase-like_dom"/>
</dbReference>
<proteinExistence type="predicted"/>
<organism evidence="3 4">
    <name type="scientific">Pseudovibrio ascidiaceicola</name>
    <dbReference type="NCBI Taxonomy" id="285279"/>
    <lineage>
        <taxon>Bacteria</taxon>
        <taxon>Pseudomonadati</taxon>
        <taxon>Pseudomonadota</taxon>
        <taxon>Alphaproteobacteria</taxon>
        <taxon>Hyphomicrobiales</taxon>
        <taxon>Stappiaceae</taxon>
        <taxon>Pseudovibrio</taxon>
    </lineage>
</organism>
<protein>
    <submittedName>
        <fullName evidence="3">Nicotinamidase-related amidase</fullName>
    </submittedName>
</protein>
<dbReference type="InterPro" id="IPR036380">
    <property type="entry name" value="Isochorismatase-like_sf"/>
</dbReference>
<evidence type="ECO:0000313" key="4">
    <source>
        <dbReference type="Proteomes" id="UP000199598"/>
    </source>
</evidence>
<evidence type="ECO:0000259" key="2">
    <source>
        <dbReference type="Pfam" id="PF00857"/>
    </source>
</evidence>
<keyword evidence="1" id="KW-0378">Hydrolase</keyword>
<dbReference type="SUPFAM" id="SSF52499">
    <property type="entry name" value="Isochorismatase-like hydrolases"/>
    <property type="match status" value="1"/>
</dbReference>
<comment type="caution">
    <text evidence="3">The sequence shown here is derived from an EMBL/GenBank/DDBJ whole genome shotgun (WGS) entry which is preliminary data.</text>
</comment>
<keyword evidence="4" id="KW-1185">Reference proteome</keyword>
<gene>
    <name evidence="3" type="ORF">SAMN04488518_11777</name>
</gene>
<dbReference type="CDD" id="cd01014">
    <property type="entry name" value="nicotinamidase_related"/>
    <property type="match status" value="1"/>
</dbReference>
<evidence type="ECO:0000313" key="3">
    <source>
        <dbReference type="EMBL" id="SFL12711.1"/>
    </source>
</evidence>
<dbReference type="Proteomes" id="UP000199598">
    <property type="component" value="Unassembled WGS sequence"/>
</dbReference>
<feature type="domain" description="Isochorismatase-like" evidence="2">
    <location>
        <begin position="4"/>
        <end position="148"/>
    </location>
</feature>
<evidence type="ECO:0000256" key="1">
    <source>
        <dbReference type="ARBA" id="ARBA00022801"/>
    </source>
</evidence>
<dbReference type="Pfam" id="PF00857">
    <property type="entry name" value="Isochorismatase"/>
    <property type="match status" value="1"/>
</dbReference>
<dbReference type="Gene3D" id="3.40.50.850">
    <property type="entry name" value="Isochorismatase-like"/>
    <property type="match status" value="1"/>
</dbReference>
<sequence>MSKSALVIVDVQNDYFPGGAWELNGQVEAAQNVKRLLEDSRSKKTPVIHIQHVVEAGNAPFFNAGTEGVKIHDDVVPQDGEPLVTKQFANSFLQTNLKELLDEQGIEHLVVVGSMSHNCIDATVRGAVDLGYTATIIEDACATLDMEHNGETIPAKHVHGAFMASLAFAYGKVVSTDEYLAA</sequence>
<dbReference type="InterPro" id="IPR050272">
    <property type="entry name" value="Isochorismatase-like_hydrls"/>
</dbReference>
<dbReference type="PANTHER" id="PTHR43540:SF1">
    <property type="entry name" value="ISOCHORISMATASE HYDROLASE"/>
    <property type="match status" value="1"/>
</dbReference>
<reference evidence="3 4" key="1">
    <citation type="submission" date="2016-10" db="EMBL/GenBank/DDBJ databases">
        <authorList>
            <person name="Varghese N."/>
            <person name="Submissions S."/>
        </authorList>
    </citation>
    <scope>NUCLEOTIDE SEQUENCE [LARGE SCALE GENOMIC DNA]</scope>
    <source>
        <strain evidence="3 4">DSM 16392</strain>
    </source>
</reference>
<name>A0A1I4F8H0_9HYPH</name>
<dbReference type="EMBL" id="FOSK01000017">
    <property type="protein sequence ID" value="SFL12711.1"/>
    <property type="molecule type" value="Genomic_DNA"/>
</dbReference>
<dbReference type="RefSeq" id="WP_093523623.1">
    <property type="nucleotide sequence ID" value="NZ_FOSK01000017.1"/>
</dbReference>
<accession>A0A1I4F8H0</accession>